<dbReference type="InterPro" id="IPR012944">
    <property type="entry name" value="SusD_RagB_dom"/>
</dbReference>
<dbReference type="InterPro" id="IPR033985">
    <property type="entry name" value="SusD-like_N"/>
</dbReference>
<keyword evidence="5" id="KW-0998">Cell outer membrane</keyword>
<gene>
    <name evidence="8" type="ORF">DEO27_001650</name>
</gene>
<evidence type="ECO:0000256" key="2">
    <source>
        <dbReference type="ARBA" id="ARBA00006275"/>
    </source>
</evidence>
<evidence type="ECO:0000256" key="1">
    <source>
        <dbReference type="ARBA" id="ARBA00004442"/>
    </source>
</evidence>
<dbReference type="OrthoDB" id="630434at2"/>
<evidence type="ECO:0000313" key="8">
    <source>
        <dbReference type="EMBL" id="QEM08774.1"/>
    </source>
</evidence>
<organism evidence="8 9">
    <name type="scientific">Mucilaginibacter rubeus</name>
    <dbReference type="NCBI Taxonomy" id="2027860"/>
    <lineage>
        <taxon>Bacteria</taxon>
        <taxon>Pseudomonadati</taxon>
        <taxon>Bacteroidota</taxon>
        <taxon>Sphingobacteriia</taxon>
        <taxon>Sphingobacteriales</taxon>
        <taxon>Sphingobacteriaceae</taxon>
        <taxon>Mucilaginibacter</taxon>
    </lineage>
</organism>
<keyword evidence="9" id="KW-1185">Reference proteome</keyword>
<dbReference type="Pfam" id="PF14322">
    <property type="entry name" value="SusD-like_3"/>
    <property type="match status" value="1"/>
</dbReference>
<name>A0A5C1HSI1_9SPHI</name>
<reference evidence="8" key="1">
    <citation type="submission" date="2019-08" db="EMBL/GenBank/DDBJ databases">
        <title>Comparative genome analysis confer to the adaptation heavy metal polluted environment.</title>
        <authorList>
            <person name="Li Y."/>
        </authorList>
    </citation>
    <scope>NUCLEOTIDE SEQUENCE [LARGE SCALE GENOMIC DNA]</scope>
    <source>
        <strain evidence="8">P1</strain>
    </source>
</reference>
<dbReference type="KEGG" id="mrub:DEO27_001650"/>
<dbReference type="InterPro" id="IPR011990">
    <property type="entry name" value="TPR-like_helical_dom_sf"/>
</dbReference>
<dbReference type="SUPFAM" id="SSF48452">
    <property type="entry name" value="TPR-like"/>
    <property type="match status" value="1"/>
</dbReference>
<accession>A0A5C1HSI1</accession>
<feature type="domain" description="SusD-like N-terminal" evidence="7">
    <location>
        <begin position="27"/>
        <end position="236"/>
    </location>
</feature>
<evidence type="ECO:0000256" key="4">
    <source>
        <dbReference type="ARBA" id="ARBA00023136"/>
    </source>
</evidence>
<dbReference type="EMBL" id="CP043450">
    <property type="protein sequence ID" value="QEM08774.1"/>
    <property type="molecule type" value="Genomic_DNA"/>
</dbReference>
<dbReference type="Gene3D" id="1.25.40.390">
    <property type="match status" value="1"/>
</dbReference>
<evidence type="ECO:0000256" key="5">
    <source>
        <dbReference type="ARBA" id="ARBA00023237"/>
    </source>
</evidence>
<evidence type="ECO:0000313" key="9">
    <source>
        <dbReference type="Proteomes" id="UP000251402"/>
    </source>
</evidence>
<comment type="subcellular location">
    <subcellularLocation>
        <location evidence="1">Cell outer membrane</location>
    </subcellularLocation>
</comment>
<comment type="similarity">
    <text evidence="2">Belongs to the SusD family.</text>
</comment>
<evidence type="ECO:0000259" key="7">
    <source>
        <dbReference type="Pfam" id="PF14322"/>
    </source>
</evidence>
<proteinExistence type="inferred from homology"/>
<protein>
    <submittedName>
        <fullName evidence="8">RagB/SusD family nutrient uptake outer membrane protein</fullName>
    </submittedName>
</protein>
<evidence type="ECO:0000256" key="3">
    <source>
        <dbReference type="ARBA" id="ARBA00022729"/>
    </source>
</evidence>
<feature type="domain" description="RagB/SusD" evidence="6">
    <location>
        <begin position="349"/>
        <end position="472"/>
    </location>
</feature>
<keyword evidence="3" id="KW-0732">Signal</keyword>
<sequence>MKKTKYTIIALSSLLVLYSTGCQKQLDIKPKDTVEQDQAIKTSKDVQGVLIGAYTAAALRGLYGGRVMSTNDFLADDGDFSYFGTFSEYTELSNKTITVNNFFVEGVWDAGFNAINVCNNVLANLNLVDAANKDRVEGEAKFLRGLAYFDLARCFGKAWNDGTPTSNLAVPIVLAPTTSIPGIQRVSRNTVAEVYAQAISDLLVAEAKLNSDPSPGSRTPYADSFAASAILARIYLTQEKFADAETEATKIISSGAFSLVSDFGSEFQHPTQPTRVFNSTEDIFAIQISNQSGFNALNEVFASADFGGRGETVINDQHFARYEAGDKRAEEFYNDGSDNFTSKFNNLFGNVIVVRLAEIYLIRAEARIRKSAPDLTGAAQDINIVRNRAKLANTTANTAAALFTVLKHERRVELAFEGFRLWDLKRYKETTETTDEDGNVVASFPWNSPKLIFPIPKRERDANPSLTQNEGYQ</sequence>
<keyword evidence="4" id="KW-0472">Membrane</keyword>
<dbReference type="RefSeq" id="WP_112575929.1">
    <property type="nucleotide sequence ID" value="NZ_CP043450.1"/>
</dbReference>
<dbReference type="CDD" id="cd08977">
    <property type="entry name" value="SusD"/>
    <property type="match status" value="1"/>
</dbReference>
<dbReference type="AlphaFoldDB" id="A0A5C1HSI1"/>
<dbReference type="GO" id="GO:0009279">
    <property type="term" value="C:cell outer membrane"/>
    <property type="evidence" value="ECO:0007669"/>
    <property type="project" value="UniProtKB-SubCell"/>
</dbReference>
<dbReference type="Pfam" id="PF07980">
    <property type="entry name" value="SusD_RagB"/>
    <property type="match status" value="1"/>
</dbReference>
<evidence type="ECO:0000259" key="6">
    <source>
        <dbReference type="Pfam" id="PF07980"/>
    </source>
</evidence>
<dbReference type="Proteomes" id="UP000251402">
    <property type="component" value="Chromosome"/>
</dbReference>